<dbReference type="EMBL" id="QXED01000003">
    <property type="protein sequence ID" value="RIV23988.1"/>
    <property type="molecule type" value="Genomic_DNA"/>
</dbReference>
<dbReference type="SUPFAM" id="SSF51735">
    <property type="entry name" value="NAD(P)-binding Rossmann-fold domains"/>
    <property type="match status" value="1"/>
</dbReference>
<dbReference type="InterPro" id="IPR013154">
    <property type="entry name" value="ADH-like_N"/>
</dbReference>
<dbReference type="InterPro" id="IPR011032">
    <property type="entry name" value="GroES-like_sf"/>
</dbReference>
<dbReference type="Gene3D" id="3.90.180.10">
    <property type="entry name" value="Medium-chain alcohol dehydrogenases, catalytic domain"/>
    <property type="match status" value="1"/>
</dbReference>
<sequence>MKTVVYNQFGGTNVLQLTETETPTAGTNEVLVRIKAVSINPIDWKIRRGDMKLMSGSHFPKQVGADFAGVVEAVGSGVSDFSVGDEVFGAVDVMKHGVLADFAAVPVKSIWHKPAQLTFAQAASIPVVGAAAYTALIDIAHIGAGSEVLLNGASGGVGMLAIQIARQQGATVTAVVGPKGVPFARQWGANEVIDYTRQDVRSLNKQFDVVFDLAGKLPFHEAVHLMKDHAVFINPVPTPVGIISTAVTNLVANRKNKMLMSNPNSTSMEYLTKAVENGLHIEVSRTFPMTEVVAAYEYAEKGGYIGKVVIEL</sequence>
<dbReference type="RefSeq" id="WP_119668204.1">
    <property type="nucleotide sequence ID" value="NZ_QXED01000003.1"/>
</dbReference>
<gene>
    <name evidence="2" type="ORF">DYU11_13575</name>
</gene>
<dbReference type="InterPro" id="IPR036291">
    <property type="entry name" value="NAD(P)-bd_dom_sf"/>
</dbReference>
<dbReference type="CDD" id="cd08267">
    <property type="entry name" value="MDR1"/>
    <property type="match status" value="1"/>
</dbReference>
<evidence type="ECO:0000259" key="1">
    <source>
        <dbReference type="SMART" id="SM00829"/>
    </source>
</evidence>
<dbReference type="PANTHER" id="PTHR11695">
    <property type="entry name" value="ALCOHOL DEHYDROGENASE RELATED"/>
    <property type="match status" value="1"/>
</dbReference>
<dbReference type="SUPFAM" id="SSF50129">
    <property type="entry name" value="GroES-like"/>
    <property type="match status" value="1"/>
</dbReference>
<dbReference type="SMART" id="SM00829">
    <property type="entry name" value="PKS_ER"/>
    <property type="match status" value="1"/>
</dbReference>
<feature type="domain" description="Enoyl reductase (ER)" evidence="1">
    <location>
        <begin position="10"/>
        <end position="310"/>
    </location>
</feature>
<dbReference type="Pfam" id="PF13602">
    <property type="entry name" value="ADH_zinc_N_2"/>
    <property type="match status" value="1"/>
</dbReference>
<evidence type="ECO:0000313" key="3">
    <source>
        <dbReference type="Proteomes" id="UP000283523"/>
    </source>
</evidence>
<dbReference type="GO" id="GO:0016491">
    <property type="term" value="F:oxidoreductase activity"/>
    <property type="evidence" value="ECO:0007669"/>
    <property type="project" value="InterPro"/>
</dbReference>
<keyword evidence="3" id="KW-1185">Reference proteome</keyword>
<dbReference type="PANTHER" id="PTHR11695:SF648">
    <property type="entry name" value="ZINC-BINDING OXIDOREDUCTASE"/>
    <property type="match status" value="1"/>
</dbReference>
<dbReference type="InterPro" id="IPR020843">
    <property type="entry name" value="ER"/>
</dbReference>
<dbReference type="OrthoDB" id="648910at2"/>
<protein>
    <submittedName>
        <fullName evidence="2">NAD(P)-dependent alcohol dehydrogenase</fullName>
    </submittedName>
</protein>
<dbReference type="InterPro" id="IPR050700">
    <property type="entry name" value="YIM1/Zinc_Alcohol_DH_Fams"/>
</dbReference>
<dbReference type="Gene3D" id="3.40.50.720">
    <property type="entry name" value="NAD(P)-binding Rossmann-like Domain"/>
    <property type="match status" value="1"/>
</dbReference>
<proteinExistence type="predicted"/>
<organism evidence="2 3">
    <name type="scientific">Fibrisoma montanum</name>
    <dbReference type="NCBI Taxonomy" id="2305895"/>
    <lineage>
        <taxon>Bacteria</taxon>
        <taxon>Pseudomonadati</taxon>
        <taxon>Bacteroidota</taxon>
        <taxon>Cytophagia</taxon>
        <taxon>Cytophagales</taxon>
        <taxon>Spirosomataceae</taxon>
        <taxon>Fibrisoma</taxon>
    </lineage>
</organism>
<name>A0A418MC80_9BACT</name>
<dbReference type="AlphaFoldDB" id="A0A418MC80"/>
<dbReference type="Proteomes" id="UP000283523">
    <property type="component" value="Unassembled WGS sequence"/>
</dbReference>
<dbReference type="Pfam" id="PF08240">
    <property type="entry name" value="ADH_N"/>
    <property type="match status" value="1"/>
</dbReference>
<evidence type="ECO:0000313" key="2">
    <source>
        <dbReference type="EMBL" id="RIV23988.1"/>
    </source>
</evidence>
<comment type="caution">
    <text evidence="2">The sequence shown here is derived from an EMBL/GenBank/DDBJ whole genome shotgun (WGS) entry which is preliminary data.</text>
</comment>
<reference evidence="2 3" key="1">
    <citation type="submission" date="2018-08" db="EMBL/GenBank/DDBJ databases">
        <title>Fibrisoma montanum sp. nov., isolated from Danxia mountain soil.</title>
        <authorList>
            <person name="Huang Y."/>
        </authorList>
    </citation>
    <scope>NUCLEOTIDE SEQUENCE [LARGE SCALE GENOMIC DNA]</scope>
    <source>
        <strain evidence="2 3">HYT19</strain>
    </source>
</reference>
<accession>A0A418MC80</accession>